<comment type="caution">
    <text evidence="1">The sequence shown here is derived from an EMBL/GenBank/DDBJ whole genome shotgun (WGS) entry which is preliminary data.</text>
</comment>
<organism evidence="1 2">
    <name type="scientific">Protopolystoma xenopodis</name>
    <dbReference type="NCBI Taxonomy" id="117903"/>
    <lineage>
        <taxon>Eukaryota</taxon>
        <taxon>Metazoa</taxon>
        <taxon>Spiralia</taxon>
        <taxon>Lophotrochozoa</taxon>
        <taxon>Platyhelminthes</taxon>
        <taxon>Monogenea</taxon>
        <taxon>Polyopisthocotylea</taxon>
        <taxon>Polystomatidea</taxon>
        <taxon>Polystomatidae</taxon>
        <taxon>Protopolystoma</taxon>
    </lineage>
</organism>
<keyword evidence="2" id="KW-1185">Reference proteome</keyword>
<reference evidence="1" key="1">
    <citation type="submission" date="2018-11" db="EMBL/GenBank/DDBJ databases">
        <authorList>
            <consortium name="Pathogen Informatics"/>
        </authorList>
    </citation>
    <scope>NUCLEOTIDE SEQUENCE</scope>
</reference>
<evidence type="ECO:0000313" key="2">
    <source>
        <dbReference type="Proteomes" id="UP000784294"/>
    </source>
</evidence>
<dbReference type="SUPFAM" id="SSF50969">
    <property type="entry name" value="YVTN repeat-like/Quinoprotein amine dehydrogenase"/>
    <property type="match status" value="1"/>
</dbReference>
<accession>A0A3S5BPG2</accession>
<sequence length="425" mass="47202">MLNLLRSLASRLCEEPGLLNVELAGRLGHLAGPEWPLIGRSLLGSLDKATRQTGLNYLLPLMPVCYLPPIHPDFLKVRVCRAKAVDYLVCLTADHRFLITLSPTRCTSDKCPHQGTVVRVSSIANTKQLQERSHNSSLAACKSRPEETGNVFLIKWDAKYLTKSQVFNLGRWPDRVFTKISCPAYQDNHLLISYRWHAENIKNDNRNNSCEELNGLLLVNCNKGQIEGEISLPLGCTSVIISLTKSHILLQTSSCYGQSTSSAEAAHNGSRLGCLQPSTTSSIEIFSLSSCSRLTNYVMQVPMPCCLLPGDRYIITPATWRPGLTDRIQTKVFKDQKSGQARLCGGWGQNSVATETEFMEPEMDSIYRLGVLHLQPVQSPKKLITQLSCPLSPSCVIPNHRGEHLFVGCKTHGCVYRYDLNSCET</sequence>
<dbReference type="Proteomes" id="UP000784294">
    <property type="component" value="Unassembled WGS sequence"/>
</dbReference>
<dbReference type="EMBL" id="CAAALY010013840">
    <property type="protein sequence ID" value="VEL12123.1"/>
    <property type="molecule type" value="Genomic_DNA"/>
</dbReference>
<evidence type="ECO:0000313" key="1">
    <source>
        <dbReference type="EMBL" id="VEL12123.1"/>
    </source>
</evidence>
<dbReference type="InterPro" id="IPR011044">
    <property type="entry name" value="Quino_amine_DH_bsu"/>
</dbReference>
<protein>
    <submittedName>
        <fullName evidence="1">Uncharacterized protein</fullName>
    </submittedName>
</protein>
<name>A0A3S5BPG2_9PLAT</name>
<proteinExistence type="predicted"/>
<dbReference type="OrthoDB" id="6244131at2759"/>
<gene>
    <name evidence="1" type="ORF">PXEA_LOCUS5563</name>
</gene>
<dbReference type="AlphaFoldDB" id="A0A3S5BPG2"/>